<dbReference type="Gene3D" id="3.40.630.30">
    <property type="match status" value="1"/>
</dbReference>
<dbReference type="RefSeq" id="WP_140010949.1">
    <property type="nucleotide sequence ID" value="NZ_JBHMDG010000002.1"/>
</dbReference>
<dbReference type="Pfam" id="PF13480">
    <property type="entry name" value="Acetyltransf_6"/>
    <property type="match status" value="1"/>
</dbReference>
<evidence type="ECO:0000259" key="1">
    <source>
        <dbReference type="Pfam" id="PF13480"/>
    </source>
</evidence>
<dbReference type="InterPro" id="IPR016181">
    <property type="entry name" value="Acyl_CoA_acyltransferase"/>
</dbReference>
<keyword evidence="3" id="KW-1185">Reference proteome</keyword>
<comment type="caution">
    <text evidence="2">The sequence shown here is derived from an EMBL/GenBank/DDBJ whole genome shotgun (WGS) entry which is preliminary data.</text>
</comment>
<accession>A0ABV5K518</accession>
<proteinExistence type="predicted"/>
<sequence length="344" mass="36918">MTSPPPNDATWRELTSWGVHGPDWDSLVGSAERPIPFLRRWWLDASASPRRRYLLVTRGSQLVGGAALDVDRVGGIRRVRFAGQGVLCPDHLDLLARPGHEGAVADAFASWLQRLGPCVLDLDGLVPASLVSRAVGVESRRTETAPYGVLPGSGQQWMAERSSSFRRSVRRSTKALAETGLRAERVGPDGVARALDDFEALHATRPGRQDLLAEMGTLRAALHAGLQHDEVWVHRLGDDDVTVAVSIAFVLGDRISLYQVARSTDPDHDGAGTALLAHVIAAAADAGVGSADLLRGGEDYKSSFVASAHEVHRIRAGRGRSGRAAVAAVEVAARSRRRLRARLG</sequence>
<feature type="domain" description="BioF2-like acetyltransferase" evidence="1">
    <location>
        <begin position="163"/>
        <end position="302"/>
    </location>
</feature>
<dbReference type="SUPFAM" id="SSF55729">
    <property type="entry name" value="Acyl-CoA N-acyltransferases (Nat)"/>
    <property type="match status" value="1"/>
</dbReference>
<protein>
    <submittedName>
        <fullName evidence="2">GNAT family N-acetyltransferase</fullName>
    </submittedName>
</protein>
<organism evidence="2 3">
    <name type="scientific">Nocardioides plantarum</name>
    <dbReference type="NCBI Taxonomy" id="29299"/>
    <lineage>
        <taxon>Bacteria</taxon>
        <taxon>Bacillati</taxon>
        <taxon>Actinomycetota</taxon>
        <taxon>Actinomycetes</taxon>
        <taxon>Propionibacteriales</taxon>
        <taxon>Nocardioidaceae</taxon>
        <taxon>Nocardioides</taxon>
    </lineage>
</organism>
<evidence type="ECO:0000313" key="3">
    <source>
        <dbReference type="Proteomes" id="UP001589750"/>
    </source>
</evidence>
<name>A0ABV5K518_9ACTN</name>
<gene>
    <name evidence="2" type="ORF">ACFFRI_02150</name>
</gene>
<dbReference type="EMBL" id="JBHMDG010000002">
    <property type="protein sequence ID" value="MFB9311832.1"/>
    <property type="molecule type" value="Genomic_DNA"/>
</dbReference>
<dbReference type="Proteomes" id="UP001589750">
    <property type="component" value="Unassembled WGS sequence"/>
</dbReference>
<dbReference type="InterPro" id="IPR038740">
    <property type="entry name" value="BioF2-like_GNAT_dom"/>
</dbReference>
<evidence type="ECO:0000313" key="2">
    <source>
        <dbReference type="EMBL" id="MFB9311832.1"/>
    </source>
</evidence>
<reference evidence="2 3" key="1">
    <citation type="submission" date="2024-09" db="EMBL/GenBank/DDBJ databases">
        <authorList>
            <person name="Sun Q."/>
            <person name="Mori K."/>
        </authorList>
    </citation>
    <scope>NUCLEOTIDE SEQUENCE [LARGE SCALE GENOMIC DNA]</scope>
    <source>
        <strain evidence="2 3">JCM 9626</strain>
    </source>
</reference>